<proteinExistence type="predicted"/>
<keyword evidence="2" id="KW-1185">Reference proteome</keyword>
<sequence length="259" mass="29479">MERCINCGSNPCRCHQPKDLFGSPFLCQGRIRTRKFASPNSPLDQQALDDLQSCIDGANDLLRSLGSRPDEENKRQLQLYFLELRGEVVTVEIICEFERFDVEESSNLPNDDMTIKKTICLDGKIATAGRDFLQVNQNGSSVFILYKNLLSISRKDCKDEFELEPEFIDAEKNLRRKLAFNFGEFVAKNPNFLNLFFGIPLFYMLKQYCGKEAIAFTTMGMVKGTISGVDMDQIVLINNRGEIIINLGEICYIKVINLK</sequence>
<reference evidence="1 2" key="1">
    <citation type="submission" date="2014-02" db="EMBL/GenBank/DDBJ databases">
        <title>Draft genome sequence of Lysinibacillus sinduriensis JCM 15800.</title>
        <authorList>
            <person name="Zhang F."/>
            <person name="Wang G."/>
            <person name="Zhang L."/>
        </authorList>
    </citation>
    <scope>NUCLEOTIDE SEQUENCE [LARGE SCALE GENOMIC DNA]</scope>
    <source>
        <strain evidence="1 2">JCM 15800</strain>
    </source>
</reference>
<dbReference type="AlphaFoldDB" id="A0A0A3HSQ3"/>
<gene>
    <name evidence="1" type="ORF">CD33_19905</name>
</gene>
<dbReference type="Proteomes" id="UP000030408">
    <property type="component" value="Unassembled WGS sequence"/>
</dbReference>
<dbReference type="RefSeq" id="WP_036203905.1">
    <property type="nucleotide sequence ID" value="NZ_AVCY01000001.1"/>
</dbReference>
<evidence type="ECO:0000313" key="1">
    <source>
        <dbReference type="EMBL" id="KGR74245.1"/>
    </source>
</evidence>
<accession>A0A0A3HSQ3</accession>
<dbReference type="EMBL" id="JPVO01000055">
    <property type="protein sequence ID" value="KGR74245.1"/>
    <property type="molecule type" value="Genomic_DNA"/>
</dbReference>
<dbReference type="eggNOG" id="ENOG5030C50">
    <property type="taxonomic scope" value="Bacteria"/>
</dbReference>
<evidence type="ECO:0000313" key="2">
    <source>
        <dbReference type="Proteomes" id="UP000030408"/>
    </source>
</evidence>
<protein>
    <submittedName>
        <fullName evidence="1">Uncharacterized protein</fullName>
    </submittedName>
</protein>
<name>A0A0A3HSQ3_9BACL</name>
<organism evidence="1 2">
    <name type="scientific">Ureibacillus sinduriensis BLB-1 = JCM 15800</name>
    <dbReference type="NCBI Taxonomy" id="1384057"/>
    <lineage>
        <taxon>Bacteria</taxon>
        <taxon>Bacillati</taxon>
        <taxon>Bacillota</taxon>
        <taxon>Bacilli</taxon>
        <taxon>Bacillales</taxon>
        <taxon>Caryophanaceae</taxon>
        <taxon>Ureibacillus</taxon>
    </lineage>
</organism>
<comment type="caution">
    <text evidence="1">The sequence shown here is derived from an EMBL/GenBank/DDBJ whole genome shotgun (WGS) entry which is preliminary data.</text>
</comment>
<dbReference type="OrthoDB" id="2664331at2"/>